<dbReference type="CDD" id="cd00176">
    <property type="entry name" value="SPEC"/>
    <property type="match status" value="15"/>
</dbReference>
<dbReference type="CDD" id="cd00051">
    <property type="entry name" value="EFh"/>
    <property type="match status" value="1"/>
</dbReference>
<dbReference type="GO" id="GO:0008017">
    <property type="term" value="F:microtubule binding"/>
    <property type="evidence" value="ECO:0007669"/>
    <property type="project" value="InterPro"/>
</dbReference>
<dbReference type="FunFam" id="3.30.920.20:FF:000001">
    <property type="entry name" value="Microtubule-actin cross-linking factor 1"/>
    <property type="match status" value="1"/>
</dbReference>
<dbReference type="Gene3D" id="1.10.238.10">
    <property type="entry name" value="EF-hand"/>
    <property type="match status" value="1"/>
</dbReference>
<dbReference type="FunFam" id="1.20.58.60:FF:000001">
    <property type="entry name" value="Microtubule-actin cross-linking factor 1"/>
    <property type="match status" value="4"/>
</dbReference>
<dbReference type="RefSeq" id="XP_011675153.1">
    <property type="nucleotide sequence ID" value="XM_011676851.2"/>
</dbReference>
<dbReference type="Pfam" id="PF13499">
    <property type="entry name" value="EF-hand_7"/>
    <property type="match status" value="1"/>
</dbReference>
<feature type="domain" description="EF-hand" evidence="7">
    <location>
        <begin position="2678"/>
        <end position="2713"/>
    </location>
</feature>
<dbReference type="PROSITE" id="PS00018">
    <property type="entry name" value="EF_HAND_1"/>
    <property type="match status" value="2"/>
</dbReference>
<feature type="region of interest" description="Disordered" evidence="6">
    <location>
        <begin position="992"/>
        <end position="1019"/>
    </location>
</feature>
<dbReference type="GO" id="GO:0005856">
    <property type="term" value="C:cytoskeleton"/>
    <property type="evidence" value="ECO:0007669"/>
    <property type="project" value="UniProtKB-SubCell"/>
</dbReference>
<keyword evidence="3" id="KW-0106">Calcium</keyword>
<sequence>MLTYRRGLLRTSHRVFTVVSKSPVACAQPYGAVTHRTLVARRLHEGYHFGSRFHIEERWLRLQEKAKLRTQDLESAINSLSDFETAHNRLKTWLGEKERMASVLGPIGVEPGILRNQKLQVEVLQEEFAAHEPQMEQLLEAGQAIVDKQDPRSRTTSPIQQQVADLKNQWDALKGQLDDREGKIDDVLRKSEHFHDILQDSSDWLIDFRNKISNLAPISNSPEVVRQQMEETKNLQREADRRKPQQDKLSETHRELTELNPELTAKAEVTLKLESVRTPYNDLCHKLDERQGKLQAALLQSRDFEESYGSMLRWLDTKDKELNQVKPISAKPEVLRRQVVEHEEIPKEIVKQVYTYERMLEKIDSLKDEADSPAEKNELQGKRDSLQTKWNSVNDRATQRGERLKEANEKAKVYSDELNQFLPWLRSAEDRMSSLGPVTAKPNVVRRQYELIKQLQEDIDNHRDHHEAVNNSADQLISRTDIDHPFIKDQVGEANRRWDELEKDLQEQLAILEDFHNRLNDFHDTVNTSQISLANFEEQLALHDAPGKLDPKNLQKLKALQDEVDGMEQAIVKVQDNSSGLMAAAPPRADTTPVGDDVDGVVKRYQKLKGLVKDRYGQLEAGNQEILSFQSMLNDCNFQLGESEDGLDKMAPVARDLDTLAAQADEIDKYQQNLEDIKKTLLKADRVFRDIIDRGYLTDSDSFREQLDNLNKRWQRLRERANKRQDDVERTTSRMQDLKHTMGEVDELLGKAESAQMLQKPVGADVDTVKQQQKEFKTYMRNFVEPLVPRLRDANRVGQSLVQSAEPRVNTNQLEGDMEAMNDRWNRLHAKNSDREAKLNEGLLRCGKFQEALQSLMGWIGETEDLVSTQKDPSSDYKVVKAQLAEQQLLDRLITDREPSVDALKEMGEQLSKVSEPQDRMRIQQQLSDLERRWRALVDAVRDRRQKLEQTEKTAKDFHEQIAPLSQWLDATERSLASQPPVSTDKAQIQKQIQDQQAMERDVQNHGPDVRETMSAGRKLQRMVSPSERDSLQTRLDAVQDRYDNIRDKTLQKKVDLNRALATSQVFGEDEAALLRWLTDMERKLGRPQPISIHPEVVQKQLDNQTVLHASVLDRQPEIRKVLSDGQDLLRQCTGKEVSDVQQKLDHIQNRYDNIFQKSEDQLSQLQQAVPLANEFNRLQSEFADWLKKAEQDLRNFDPSASVETQKAVQEKLQDEIDRHRPILQELNEKGTRLIELSPGQGAAEIRQQLNDDNQRFNELASRTKDIEYRLSAALDGAQKVQQSMDGLLKWLDEADRQQQTQARETISVEPDGVRDQLKKAKAIDKEITGKQSRVQDTLGAAEALIEQTSDPRQQARLESQANDLKQRFDDLSARSADRVEVLEEALPQTLQFNESHEELTKWLDEVEGDLKNLKPPGLDAEEIRREVDNNRFMKQTVAEKQQHVNKLNRIAPELAKLSPGAGAQGVQAKADDDNRRYENVKEDVNKRGEKMFDLLQRTSSFVEDLDSTLEQLNITAEKLSRPEPISADPDHLRKQMKKLQALRDNIDSQMDVVDVMRKAGNEMIEASSPSDPHVRDLKDKLDQMSNKWDDITATANKRSADLQEALHSAESFWEEMNGTSGTIKDLQDQIKSQEPPAVEIPAIKDQQDILQAIKEDIDAVKQDVEMTKQLGQDLMTHCSDSNKPEVQKNVDELNNSWDNLNDAFKDRHQKLDDADEAAQAFQDGLDRMNDYMTKAEEQVDRMPAVGSDPQTVRRQLDNLNAFKKELGRNNLELETVNQLGNRLLTKCTPENQELVQAPMSDMNRRWKNLQDKTFDRQHKLEAGFLALGQLESSLDELLNWMNRTEKALSDQRPVMGDTKGAEIELAKHKVLQNDIMAHESSVKSVNQAGQNFVASADNRQVANVVRSKLDDVNNKWANLTRMSDGRQRELEGALGETKNFAEEATRLLRWLHDINGQLSSSQPVGGLPETAREQLDRHNDLRKHMDREKLAFDSLMQAGQQLKRQSGPEADREGGVGHTLKTLQAQWDAANQKATDRKRKLEDALTQAQNFHDALQAFISWLTTAEKTMNSSKPPSTVLDTINQQITEHKDFLMDIQAHKETMRDLDRAGTQLKYFSQKQDVILIKNLLISVQNRWEKVQSRCNDRTRQLDSGFKRAKQFDEQYGKLFGWLTDSQAQLDQDKSIGSDPETLKAQLRRHKDFQRALGAKQPLYDNIVRSGRSLRDKSNPADTKTINGMLTDLKDEWDLVCGRSVDRQRKLEEALLHSGQFKDALQALLEWLYQVEPTLSDETPVDGDIDTVMNLMEAHKGFQRDLGSRKNSVKSVNKSAKDLMDKSSEDTSHLRAKIQELASKWETVCEQSVHKQERLEDAMKEAEDFHDIVQLLLEWLADAEQSLRFQGPLSNDPEVIREQMETHKDFKDSFGSQEMRMNDACVMGDTILSKCHPEAVPVIKHWITVLQARWEEVMALSDQKSDRLDETLDNLAENAELLEKLMDWLNKSEHVLQDRDSKPTPEDVDRIQALLKEHQDFEDSMAQKQPDIDRLTKAHKRRRSQDSPSALPQLDRSRRGKGSRPRSRDPSPGSDSRNPRVAALHNKWKQVWLVAMDRRRRLQDALDRQAQLQKLRNFNFDEWRTRYLQWMKHKKARVMDFFRKLDLDRDGKLTRMEFSDGIINSKFPTNQLEMNAVADKFDRDDDGYIDYKEFIAALWPEKSSGKPTSDAEKIEDEVRKQCSQCTCQKKFKVLRIGESKYKFGESQQMRLVRILRSTVMVRVGGGWMALDEFLVKNDPCRAKGRTNIELREKFVLAHGMSQSMTPFSRRPRSRSPSESSQGSTSSRSYSQPLIKIREKRNISRPWQQGAASKTPTGTPRRSATTRTGTNGSVTTSRETRPDGTLFTKKTTTKELSPGERTSMRSPSSTGGYSTQKKITGRNTTVSVDERSSPKGGTRGEVTVRTVTEEERTVTMPTYKRTTYSPRSDLSSPTAASMAKSKKASTHKNSSSGWKH</sequence>
<feature type="region of interest" description="Disordered" evidence="6">
    <location>
        <begin position="228"/>
        <end position="254"/>
    </location>
</feature>
<dbReference type="PROSITE" id="PS50222">
    <property type="entry name" value="EF_HAND_2"/>
    <property type="match status" value="2"/>
</dbReference>
<keyword evidence="4" id="KW-0206">Cytoskeleton</keyword>
<dbReference type="GeneID" id="756550"/>
<keyword evidence="5" id="KW-0175">Coiled coil</keyword>
<protein>
    <recommendedName>
        <fullName evidence="11">Dystonin</fullName>
    </recommendedName>
</protein>
<dbReference type="Gene3D" id="3.30.920.20">
    <property type="entry name" value="Gas2-like domain"/>
    <property type="match status" value="1"/>
</dbReference>
<feature type="coiled-coil region" evidence="5">
    <location>
        <begin position="660"/>
        <end position="731"/>
    </location>
</feature>
<organism evidence="9 10">
    <name type="scientific">Strongylocentrotus purpuratus</name>
    <name type="common">Purple sea urchin</name>
    <dbReference type="NCBI Taxonomy" id="7668"/>
    <lineage>
        <taxon>Eukaryota</taxon>
        <taxon>Metazoa</taxon>
        <taxon>Echinodermata</taxon>
        <taxon>Eleutherozoa</taxon>
        <taxon>Echinozoa</taxon>
        <taxon>Echinoidea</taxon>
        <taxon>Euechinoidea</taxon>
        <taxon>Echinacea</taxon>
        <taxon>Camarodonta</taxon>
        <taxon>Echinidea</taxon>
        <taxon>Strongylocentrotidae</taxon>
        <taxon>Strongylocentrotus</taxon>
    </lineage>
</organism>
<feature type="domain" description="EF-hand" evidence="7">
    <location>
        <begin position="2642"/>
        <end position="2677"/>
    </location>
</feature>
<feature type="coiled-coil region" evidence="5">
    <location>
        <begin position="445"/>
        <end position="472"/>
    </location>
</feature>
<dbReference type="SMART" id="SM00150">
    <property type="entry name" value="SPEC"/>
    <property type="match status" value="23"/>
</dbReference>
<dbReference type="GO" id="GO:0005886">
    <property type="term" value="C:plasma membrane"/>
    <property type="evidence" value="ECO:0007669"/>
    <property type="project" value="UniProtKB-SubCell"/>
</dbReference>
<dbReference type="OrthoDB" id="10016565at2759"/>
<feature type="region of interest" description="Disordered" evidence="6">
    <location>
        <begin position="2530"/>
        <end position="2590"/>
    </location>
</feature>
<evidence type="ECO:0000256" key="5">
    <source>
        <dbReference type="SAM" id="Coils"/>
    </source>
</evidence>
<evidence type="ECO:0000256" key="1">
    <source>
        <dbReference type="ARBA" id="ARBA00004245"/>
    </source>
</evidence>
<dbReference type="InterPro" id="IPR018247">
    <property type="entry name" value="EF_Hand_1_Ca_BS"/>
</dbReference>
<dbReference type="PROSITE" id="PS51460">
    <property type="entry name" value="GAR"/>
    <property type="match status" value="1"/>
</dbReference>
<dbReference type="InterPro" id="IPR003108">
    <property type="entry name" value="GAR_dom"/>
</dbReference>
<feature type="compositionally biased region" description="Basic and acidic residues" evidence="6">
    <location>
        <begin position="367"/>
        <end position="386"/>
    </location>
</feature>
<evidence type="ECO:0000259" key="8">
    <source>
        <dbReference type="PROSITE" id="PS51460"/>
    </source>
</evidence>
<evidence type="ECO:0000256" key="4">
    <source>
        <dbReference type="ARBA" id="ARBA00023212"/>
    </source>
</evidence>
<dbReference type="GO" id="GO:0045104">
    <property type="term" value="P:intermediate filament cytoskeleton organization"/>
    <property type="evidence" value="ECO:0007669"/>
    <property type="project" value="InterPro"/>
</dbReference>
<feature type="region of interest" description="Disordered" evidence="6">
    <location>
        <begin position="2810"/>
        <end position="3004"/>
    </location>
</feature>
<feature type="compositionally biased region" description="Basic and acidic residues" evidence="6">
    <location>
        <begin position="397"/>
        <end position="408"/>
    </location>
</feature>
<reference evidence="9" key="2">
    <citation type="submission" date="2021-01" db="UniProtKB">
        <authorList>
            <consortium name="EnsemblMetazoa"/>
        </authorList>
    </citation>
    <scope>IDENTIFICATION</scope>
</reference>
<dbReference type="Pfam" id="PF02187">
    <property type="entry name" value="GAS2"/>
    <property type="match status" value="1"/>
</dbReference>
<feature type="compositionally biased region" description="Low complexity" evidence="6">
    <location>
        <begin position="2873"/>
        <end position="2885"/>
    </location>
</feature>
<dbReference type="FunFam" id="1.20.58.60:FF:000008">
    <property type="entry name" value="microtubule-actin cross-linking factor 1"/>
    <property type="match status" value="2"/>
</dbReference>
<dbReference type="SMART" id="SM00054">
    <property type="entry name" value="EFh"/>
    <property type="match status" value="2"/>
</dbReference>
<dbReference type="PANTHER" id="PTHR23169:SF23">
    <property type="entry name" value="SHORT STOP, ISOFORM H"/>
    <property type="match status" value="1"/>
</dbReference>
<keyword evidence="2" id="KW-0963">Cytoplasm</keyword>
<proteinExistence type="predicted"/>
<dbReference type="InterPro" id="IPR002017">
    <property type="entry name" value="Spectrin_repeat"/>
</dbReference>
<evidence type="ECO:0000259" key="7">
    <source>
        <dbReference type="PROSITE" id="PS50222"/>
    </source>
</evidence>
<feature type="compositionally biased region" description="Low complexity" evidence="6">
    <location>
        <begin position="2812"/>
        <end position="2841"/>
    </location>
</feature>
<name>A0A7M7HGW5_STRPU</name>
<dbReference type="InterPro" id="IPR011992">
    <property type="entry name" value="EF-hand-dom_pair"/>
</dbReference>
<evidence type="ECO:0000256" key="6">
    <source>
        <dbReference type="SAM" id="MobiDB-lite"/>
    </source>
</evidence>
<dbReference type="InterPro" id="IPR043197">
    <property type="entry name" value="Plakin"/>
</dbReference>
<feature type="compositionally biased region" description="Polar residues" evidence="6">
    <location>
        <begin position="2968"/>
        <end position="2978"/>
    </location>
</feature>
<dbReference type="FunFam" id="1.20.58.60:FF:000068">
    <property type="entry name" value="Short stop, isoform K"/>
    <property type="match status" value="1"/>
</dbReference>
<dbReference type="SUPFAM" id="SSF47473">
    <property type="entry name" value="EF-hand"/>
    <property type="match status" value="1"/>
</dbReference>
<reference evidence="10" key="1">
    <citation type="submission" date="2015-02" db="EMBL/GenBank/DDBJ databases">
        <title>Genome sequencing for Strongylocentrotus purpuratus.</title>
        <authorList>
            <person name="Murali S."/>
            <person name="Liu Y."/>
            <person name="Vee V."/>
            <person name="English A."/>
            <person name="Wang M."/>
            <person name="Skinner E."/>
            <person name="Han Y."/>
            <person name="Muzny D.M."/>
            <person name="Worley K.C."/>
            <person name="Gibbs R.A."/>
        </authorList>
    </citation>
    <scope>NUCLEOTIDE SEQUENCE</scope>
</reference>
<dbReference type="GO" id="GO:0005509">
    <property type="term" value="F:calcium ion binding"/>
    <property type="evidence" value="ECO:0007669"/>
    <property type="project" value="InterPro"/>
</dbReference>
<evidence type="ECO:0000313" key="9">
    <source>
        <dbReference type="EnsemblMetazoa" id="XP_011675153"/>
    </source>
</evidence>
<comment type="subcellular location">
    <subcellularLocation>
        <location evidence="1">Cytoplasm</location>
        <location evidence="1">Cytoskeleton</location>
    </subcellularLocation>
</comment>
<feature type="coiled-coil region" evidence="5">
    <location>
        <begin position="1644"/>
        <end position="1671"/>
    </location>
</feature>
<evidence type="ECO:0000256" key="2">
    <source>
        <dbReference type="ARBA" id="ARBA00022490"/>
    </source>
</evidence>
<dbReference type="InterPro" id="IPR018159">
    <property type="entry name" value="Spectrin/alpha-actinin"/>
</dbReference>
<dbReference type="Proteomes" id="UP000007110">
    <property type="component" value="Unassembled WGS sequence"/>
</dbReference>
<dbReference type="SUPFAM" id="SSF143575">
    <property type="entry name" value="GAS2 domain-like"/>
    <property type="match status" value="1"/>
</dbReference>
<evidence type="ECO:0008006" key="11">
    <source>
        <dbReference type="Google" id="ProtNLM"/>
    </source>
</evidence>
<keyword evidence="10" id="KW-1185">Reference proteome</keyword>
<dbReference type="InterPro" id="IPR002048">
    <property type="entry name" value="EF_hand_dom"/>
</dbReference>
<feature type="compositionally biased region" description="Polar residues" evidence="6">
    <location>
        <begin position="2853"/>
        <end position="2871"/>
    </location>
</feature>
<feature type="region of interest" description="Disordered" evidence="6">
    <location>
        <begin position="367"/>
        <end position="408"/>
    </location>
</feature>
<dbReference type="SMART" id="SM00243">
    <property type="entry name" value="GAS2"/>
    <property type="match status" value="1"/>
</dbReference>
<feature type="compositionally biased region" description="Polar residues" evidence="6">
    <location>
        <begin position="2912"/>
        <end position="2935"/>
    </location>
</feature>
<feature type="coiled-coil region" evidence="5">
    <location>
        <begin position="2474"/>
        <end position="2501"/>
    </location>
</feature>
<dbReference type="SUPFAM" id="SSF46966">
    <property type="entry name" value="Spectrin repeat"/>
    <property type="match status" value="18"/>
</dbReference>
<dbReference type="FunFam" id="1.20.58.60:FF:000095">
    <property type="entry name" value="microtubule-actin cross-linking factor 1 isoform X2"/>
    <property type="match status" value="3"/>
</dbReference>
<feature type="compositionally biased region" description="Basic and acidic residues" evidence="6">
    <location>
        <begin position="998"/>
        <end position="1012"/>
    </location>
</feature>
<dbReference type="Pfam" id="PF00435">
    <property type="entry name" value="Spectrin"/>
    <property type="match status" value="21"/>
</dbReference>
<feature type="compositionally biased region" description="Polar residues" evidence="6">
    <location>
        <begin position="387"/>
        <end position="396"/>
    </location>
</feature>
<evidence type="ECO:0000313" key="10">
    <source>
        <dbReference type="Proteomes" id="UP000007110"/>
    </source>
</evidence>
<dbReference type="PANTHER" id="PTHR23169">
    <property type="entry name" value="ENVOPLAKIN"/>
    <property type="match status" value="1"/>
</dbReference>
<accession>A0A7M7HGW5</accession>
<feature type="domain" description="GAR" evidence="8">
    <location>
        <begin position="2718"/>
        <end position="2790"/>
    </location>
</feature>
<evidence type="ECO:0000256" key="3">
    <source>
        <dbReference type="ARBA" id="ARBA00022837"/>
    </source>
</evidence>
<dbReference type="Gene3D" id="1.20.58.60">
    <property type="match status" value="22"/>
</dbReference>
<dbReference type="InterPro" id="IPR036534">
    <property type="entry name" value="GAR_dom_sf"/>
</dbReference>
<dbReference type="EnsemblMetazoa" id="XM_011676851">
    <property type="protein sequence ID" value="XP_011675153"/>
    <property type="gene ID" value="LOC756550"/>
</dbReference>